<evidence type="ECO:0000313" key="7">
    <source>
        <dbReference type="EMBL" id="GMH97554.1"/>
    </source>
</evidence>
<keyword evidence="4" id="KW-0808">Transferase</keyword>
<dbReference type="Gene3D" id="3.20.20.380">
    <property type="entry name" value="Copper homeostasis (CutC) domain"/>
    <property type="match status" value="1"/>
</dbReference>
<dbReference type="InterPro" id="IPR005627">
    <property type="entry name" value="CutC-like"/>
</dbReference>
<dbReference type="AlphaFoldDB" id="A0A9W7C1L9"/>
<evidence type="ECO:0000256" key="3">
    <source>
        <dbReference type="ARBA" id="ARBA00019014"/>
    </source>
</evidence>
<keyword evidence="5" id="KW-0012">Acyltransferase</keyword>
<dbReference type="GO" id="GO:0005507">
    <property type="term" value="F:copper ion binding"/>
    <property type="evidence" value="ECO:0007669"/>
    <property type="project" value="TreeGrafter"/>
</dbReference>
<accession>A0A9W7C1L9</accession>
<dbReference type="CDD" id="cd04301">
    <property type="entry name" value="NAT_SF"/>
    <property type="match status" value="1"/>
</dbReference>
<name>A0A9W7C1L9_9STRA</name>
<gene>
    <name evidence="7" type="ORF">TrST_g6730</name>
</gene>
<evidence type="ECO:0000256" key="1">
    <source>
        <dbReference type="ARBA" id="ARBA00007768"/>
    </source>
</evidence>
<dbReference type="FunFam" id="3.40.630.30:FF:000064">
    <property type="entry name" value="GNAT family acetyltransferase"/>
    <property type="match status" value="1"/>
</dbReference>
<dbReference type="SUPFAM" id="SSF55729">
    <property type="entry name" value="Acyl-CoA N-acyltransferases (Nat)"/>
    <property type="match status" value="1"/>
</dbReference>
<evidence type="ECO:0000256" key="4">
    <source>
        <dbReference type="ARBA" id="ARBA00022679"/>
    </source>
</evidence>
<keyword evidence="8" id="KW-1185">Reference proteome</keyword>
<evidence type="ECO:0000259" key="6">
    <source>
        <dbReference type="PROSITE" id="PS51186"/>
    </source>
</evidence>
<dbReference type="Gene3D" id="3.40.630.30">
    <property type="match status" value="1"/>
</dbReference>
<dbReference type="PANTHER" id="PTHR12598">
    <property type="entry name" value="COPPER HOMEOSTASIS PROTEIN CUTC"/>
    <property type="match status" value="1"/>
</dbReference>
<dbReference type="InterPro" id="IPR036822">
    <property type="entry name" value="CutC-like_dom_sf"/>
</dbReference>
<sequence length="443" mass="48634">MKLEVCCTSSSCCSIALQSGAAAVELCSALSCGGLTPSVSAVSKVALLHSDYPTAHITVLVRPRPSDFIYTPAEKDLIISDVKTFASLGIHSVTVGCLTPSLHLDSPFLKKITELGVEVTLHRCVDDVLSYGTMSPESLIDSAATSGVSRILTSGGEKFGVEGMLNISKMVEYAKEHYPLMTIVACGGIDEDGIGEFKEKGIEFVHVGSSVMVVDEVVNKSPLFHSEKKIVSASKVSSLINKINNPTTPSTSKKNYYDLTPYLIEKTVLKILEKSNDTLTKKQSGLRIHLSLKSDVPEIINQIVGLAVYKKEPDALNVTRSILEVDGFGMERQFYCLLLRDEVSGEGCGFAFFYFAYSTWEGRVLYLEDLYIEEKRRGRGAGGVVMKTLAEVAKGLECKRFVWQALDWNTPAIEFYEKIGAEVLKEWVSLRMDEEAINKFLES</sequence>
<dbReference type="InterPro" id="IPR000182">
    <property type="entry name" value="GNAT_dom"/>
</dbReference>
<dbReference type="Pfam" id="PF03932">
    <property type="entry name" value="CutC"/>
    <property type="match status" value="1"/>
</dbReference>
<dbReference type="OrthoDB" id="7305308at2759"/>
<protein>
    <recommendedName>
        <fullName evidence="3">Copper homeostasis protein cutC homolog</fullName>
    </recommendedName>
</protein>
<dbReference type="GO" id="GO:0016747">
    <property type="term" value="F:acyltransferase activity, transferring groups other than amino-acyl groups"/>
    <property type="evidence" value="ECO:0007669"/>
    <property type="project" value="InterPro"/>
</dbReference>
<comment type="caution">
    <text evidence="7">The sequence shown here is derived from an EMBL/GenBank/DDBJ whole genome shotgun (WGS) entry which is preliminary data.</text>
</comment>
<dbReference type="PROSITE" id="PS51186">
    <property type="entry name" value="GNAT"/>
    <property type="match status" value="1"/>
</dbReference>
<dbReference type="InterPro" id="IPR016181">
    <property type="entry name" value="Acyl_CoA_acyltransferase"/>
</dbReference>
<dbReference type="SUPFAM" id="SSF110395">
    <property type="entry name" value="CutC-like"/>
    <property type="match status" value="1"/>
</dbReference>
<evidence type="ECO:0000313" key="8">
    <source>
        <dbReference type="Proteomes" id="UP001165085"/>
    </source>
</evidence>
<organism evidence="7 8">
    <name type="scientific">Triparma strigata</name>
    <dbReference type="NCBI Taxonomy" id="1606541"/>
    <lineage>
        <taxon>Eukaryota</taxon>
        <taxon>Sar</taxon>
        <taxon>Stramenopiles</taxon>
        <taxon>Ochrophyta</taxon>
        <taxon>Bolidophyceae</taxon>
        <taxon>Parmales</taxon>
        <taxon>Triparmaceae</taxon>
        <taxon>Triparma</taxon>
    </lineage>
</organism>
<proteinExistence type="inferred from homology"/>
<dbReference type="Pfam" id="PF00583">
    <property type="entry name" value="Acetyltransf_1"/>
    <property type="match status" value="1"/>
</dbReference>
<evidence type="ECO:0000256" key="2">
    <source>
        <dbReference type="ARBA" id="ARBA00008694"/>
    </source>
</evidence>
<comment type="similarity">
    <text evidence="1">Belongs to the CutC family.</text>
</comment>
<dbReference type="EMBL" id="BRXY01000497">
    <property type="protein sequence ID" value="GMH97554.1"/>
    <property type="molecule type" value="Genomic_DNA"/>
</dbReference>
<evidence type="ECO:0000256" key="5">
    <source>
        <dbReference type="ARBA" id="ARBA00023315"/>
    </source>
</evidence>
<reference evidence="8" key="1">
    <citation type="journal article" date="2023" name="Commun. Biol.">
        <title>Genome analysis of Parmales, the sister group of diatoms, reveals the evolutionary specialization of diatoms from phago-mixotrophs to photoautotrophs.</title>
        <authorList>
            <person name="Ban H."/>
            <person name="Sato S."/>
            <person name="Yoshikawa S."/>
            <person name="Yamada K."/>
            <person name="Nakamura Y."/>
            <person name="Ichinomiya M."/>
            <person name="Sato N."/>
            <person name="Blanc-Mathieu R."/>
            <person name="Endo H."/>
            <person name="Kuwata A."/>
            <person name="Ogata H."/>
        </authorList>
    </citation>
    <scope>NUCLEOTIDE SEQUENCE [LARGE SCALE GENOMIC DNA]</scope>
    <source>
        <strain evidence="8">NIES 3701</strain>
    </source>
</reference>
<comment type="similarity">
    <text evidence="2">Belongs to the acetyltransferase family.</text>
</comment>
<feature type="domain" description="N-acetyltransferase" evidence="6">
    <location>
        <begin position="286"/>
        <end position="437"/>
    </location>
</feature>
<dbReference type="PANTHER" id="PTHR12598:SF0">
    <property type="entry name" value="COPPER HOMEOSTASIS PROTEIN CUTC HOMOLOG"/>
    <property type="match status" value="1"/>
</dbReference>
<dbReference type="Proteomes" id="UP001165085">
    <property type="component" value="Unassembled WGS sequence"/>
</dbReference>